<dbReference type="InterPro" id="IPR006741">
    <property type="entry name" value="AgrB"/>
</dbReference>
<dbReference type="Proteomes" id="UP000490821">
    <property type="component" value="Unassembled WGS sequence"/>
</dbReference>
<dbReference type="Pfam" id="PF04647">
    <property type="entry name" value="AgrB"/>
    <property type="match status" value="1"/>
</dbReference>
<evidence type="ECO:0000313" key="10">
    <source>
        <dbReference type="Proteomes" id="UP000490821"/>
    </source>
</evidence>
<keyword evidence="2" id="KW-0673">Quorum sensing</keyword>
<keyword evidence="1" id="KW-1003">Cell membrane</keyword>
<evidence type="ECO:0000256" key="8">
    <source>
        <dbReference type="SAM" id="Phobius"/>
    </source>
</evidence>
<dbReference type="RefSeq" id="WP_172473395.1">
    <property type="nucleotide sequence ID" value="NZ_BLMI01000297.1"/>
</dbReference>
<dbReference type="EMBL" id="BLMI01000297">
    <property type="protein sequence ID" value="GFI42332.1"/>
    <property type="molecule type" value="Genomic_DNA"/>
</dbReference>
<evidence type="ECO:0000256" key="1">
    <source>
        <dbReference type="ARBA" id="ARBA00022475"/>
    </source>
</evidence>
<evidence type="ECO:0000256" key="3">
    <source>
        <dbReference type="ARBA" id="ARBA00022670"/>
    </source>
</evidence>
<feature type="transmembrane region" description="Helical" evidence="8">
    <location>
        <begin position="85"/>
        <end position="102"/>
    </location>
</feature>
<evidence type="ECO:0000256" key="5">
    <source>
        <dbReference type="ARBA" id="ARBA00022801"/>
    </source>
</evidence>
<feature type="transmembrane region" description="Helical" evidence="8">
    <location>
        <begin position="133"/>
        <end position="149"/>
    </location>
</feature>
<dbReference type="GO" id="GO:0009372">
    <property type="term" value="P:quorum sensing"/>
    <property type="evidence" value="ECO:0007669"/>
    <property type="project" value="UniProtKB-KW"/>
</dbReference>
<name>A0A829ZED3_9FIRM</name>
<evidence type="ECO:0000256" key="7">
    <source>
        <dbReference type="ARBA" id="ARBA00023136"/>
    </source>
</evidence>
<proteinExistence type="predicted"/>
<evidence type="ECO:0000313" key="9">
    <source>
        <dbReference type="EMBL" id="GFI42332.1"/>
    </source>
</evidence>
<keyword evidence="7 8" id="KW-0472">Membrane</keyword>
<reference evidence="9 10" key="1">
    <citation type="journal article" date="2020" name="Microbiome">
        <title>Single-cell genomics of uncultured bacteria reveals dietary fiber responders in the mouse gut microbiota.</title>
        <authorList>
            <person name="Chijiiwa R."/>
            <person name="Hosokawa M."/>
            <person name="Kogawa M."/>
            <person name="Nishikawa Y."/>
            <person name="Ide K."/>
            <person name="Sakanashi C."/>
            <person name="Takahashi K."/>
            <person name="Takeyama H."/>
        </authorList>
    </citation>
    <scope>NUCLEOTIDE SEQUENCE [LARGE SCALE GENOMIC DNA]</scope>
    <source>
        <strain evidence="9">IMSAGC_017</strain>
    </source>
</reference>
<dbReference type="GO" id="GO:0006508">
    <property type="term" value="P:proteolysis"/>
    <property type="evidence" value="ECO:0007669"/>
    <property type="project" value="UniProtKB-KW"/>
</dbReference>
<dbReference type="GO" id="GO:0008233">
    <property type="term" value="F:peptidase activity"/>
    <property type="evidence" value="ECO:0007669"/>
    <property type="project" value="UniProtKB-KW"/>
</dbReference>
<keyword evidence="5" id="KW-0378">Hydrolase</keyword>
<dbReference type="GO" id="GO:0016020">
    <property type="term" value="C:membrane"/>
    <property type="evidence" value="ECO:0007669"/>
    <property type="project" value="InterPro"/>
</dbReference>
<evidence type="ECO:0000256" key="6">
    <source>
        <dbReference type="ARBA" id="ARBA00022989"/>
    </source>
</evidence>
<keyword evidence="6 8" id="KW-1133">Transmembrane helix</keyword>
<feature type="transmembrane region" description="Helical" evidence="8">
    <location>
        <begin position="108"/>
        <end position="126"/>
    </location>
</feature>
<dbReference type="AlphaFoldDB" id="A0A829ZED3"/>
<evidence type="ECO:0008006" key="11">
    <source>
        <dbReference type="Google" id="ProtNLM"/>
    </source>
</evidence>
<gene>
    <name evidence="9" type="ORF">IMSAGC017_02380</name>
</gene>
<keyword evidence="4 8" id="KW-0812">Transmembrane</keyword>
<organism evidence="9 10">
    <name type="scientific">Thomasclavelia cocleata</name>
    <dbReference type="NCBI Taxonomy" id="69824"/>
    <lineage>
        <taxon>Bacteria</taxon>
        <taxon>Bacillati</taxon>
        <taxon>Bacillota</taxon>
        <taxon>Erysipelotrichia</taxon>
        <taxon>Erysipelotrichales</taxon>
        <taxon>Coprobacillaceae</taxon>
        <taxon>Thomasclavelia</taxon>
    </lineage>
</organism>
<comment type="caution">
    <text evidence="9">The sequence shown here is derived from an EMBL/GenBank/DDBJ whole genome shotgun (WGS) entry which is preliminary data.</text>
</comment>
<keyword evidence="3" id="KW-0645">Protease</keyword>
<feature type="transmembrane region" description="Helical" evidence="8">
    <location>
        <begin position="55"/>
        <end position="73"/>
    </location>
</feature>
<evidence type="ECO:0000256" key="2">
    <source>
        <dbReference type="ARBA" id="ARBA00022654"/>
    </source>
</evidence>
<protein>
    <recommendedName>
        <fullName evidence="11">Accessory gene regulator B</fullName>
    </recommendedName>
</protein>
<sequence length="182" mass="21095">MLDFDSYFRKFTFYLANWIVSNNEAYKKDLEVVGYGLCALLTSILNLSISGVTTYFFNILENYVIFLCFFVPIRCTHKGFHCKKLLHCLAITNICFTSATFICSRNANTFNEPFVFFLVLFLHYYFSYERNEIIHTIIFLTYFIIYIIAPKLGIYLIISLTLNLILIGGGKLNDAVSTKKLL</sequence>
<evidence type="ECO:0000256" key="4">
    <source>
        <dbReference type="ARBA" id="ARBA00022692"/>
    </source>
</evidence>
<accession>A0A829ZED3</accession>